<proteinExistence type="predicted"/>
<evidence type="ECO:0000256" key="1">
    <source>
        <dbReference type="SAM" id="MobiDB-lite"/>
    </source>
</evidence>
<organism evidence="2 3">
    <name type="scientific">Dibothriocephalus latus</name>
    <name type="common">Fish tapeworm</name>
    <name type="synonym">Diphyllobothrium latum</name>
    <dbReference type="NCBI Taxonomy" id="60516"/>
    <lineage>
        <taxon>Eukaryota</taxon>
        <taxon>Metazoa</taxon>
        <taxon>Spiralia</taxon>
        <taxon>Lophotrochozoa</taxon>
        <taxon>Platyhelminthes</taxon>
        <taxon>Cestoda</taxon>
        <taxon>Eucestoda</taxon>
        <taxon>Diphyllobothriidea</taxon>
        <taxon>Diphyllobothriidae</taxon>
        <taxon>Dibothriocephalus</taxon>
    </lineage>
</organism>
<reference evidence="2 3" key="1">
    <citation type="submission" date="2018-11" db="EMBL/GenBank/DDBJ databases">
        <authorList>
            <consortium name="Pathogen Informatics"/>
        </authorList>
    </citation>
    <scope>NUCLEOTIDE SEQUENCE [LARGE SCALE GENOMIC DNA]</scope>
</reference>
<feature type="region of interest" description="Disordered" evidence="1">
    <location>
        <begin position="127"/>
        <end position="148"/>
    </location>
</feature>
<sequence length="317" mass="34655">MHIPELISSVCLCAHTHLESQPELGGRCGSVHTAFTEVSLRIGDTLCGMAYPLYIALRRHAVLKHNSNFDAVLYGKPDAEPVDCPYCELVAFTRPEVLRLHLSKIHPDQVQQQAVVAAVASALGPEEDDLNDKDWTGSSSSKSTERKTKGRPFCVGTVVLDPISSCCWMNRMSRIVAAIGSEFLAYVNPVLVPLSQAVNCCETHPFDVRLDNFEPRLQLTAILLPTVCIARRNISDAGNGSSENRVLIVDFKAGNICPSWSCRLIGIDDYPGSLWVMLAKLSSFENTEEICSTSHLCETTGLLPVDTGLITNQPILC</sequence>
<dbReference type="EMBL" id="UYRU01085672">
    <property type="protein sequence ID" value="VDN34646.1"/>
    <property type="molecule type" value="Genomic_DNA"/>
</dbReference>
<evidence type="ECO:0000313" key="3">
    <source>
        <dbReference type="Proteomes" id="UP000281553"/>
    </source>
</evidence>
<dbReference type="AlphaFoldDB" id="A0A3P7QUR6"/>
<evidence type="ECO:0000313" key="2">
    <source>
        <dbReference type="EMBL" id="VDN34646.1"/>
    </source>
</evidence>
<keyword evidence="3" id="KW-1185">Reference proteome</keyword>
<protein>
    <submittedName>
        <fullName evidence="2">Uncharacterized protein</fullName>
    </submittedName>
</protein>
<accession>A0A3P7QUR6</accession>
<name>A0A3P7QUR6_DIBLA</name>
<dbReference type="OrthoDB" id="6263892at2759"/>
<gene>
    <name evidence="2" type="ORF">DILT_LOCUS16560</name>
</gene>
<dbReference type="Proteomes" id="UP000281553">
    <property type="component" value="Unassembled WGS sequence"/>
</dbReference>